<sequence>MNADTFDPGLIAEAIIAYTGKGRERTPSAHPEAVLALVPGATGEQLLTEVRRIVELSDTVTADWSEAVGDSLFPVFAERMTALYPGLTEPALRALSWRWAFVAFY</sequence>
<organism evidence="1 2">
    <name type="scientific">Leifsonia stereocauli</name>
    <dbReference type="NCBI Taxonomy" id="3134136"/>
    <lineage>
        <taxon>Bacteria</taxon>
        <taxon>Bacillati</taxon>
        <taxon>Actinomycetota</taxon>
        <taxon>Actinomycetes</taxon>
        <taxon>Micrococcales</taxon>
        <taxon>Microbacteriaceae</taxon>
        <taxon>Leifsonia</taxon>
    </lineage>
</organism>
<evidence type="ECO:0000313" key="2">
    <source>
        <dbReference type="Proteomes" id="UP001425155"/>
    </source>
</evidence>
<name>A0ABU9W5K3_9MICO</name>
<comment type="caution">
    <text evidence="1">The sequence shown here is derived from an EMBL/GenBank/DDBJ whole genome shotgun (WGS) entry which is preliminary data.</text>
</comment>
<evidence type="ECO:0000313" key="1">
    <source>
        <dbReference type="EMBL" id="MEN1947281.1"/>
    </source>
</evidence>
<dbReference type="EMBL" id="JBCLVG010000002">
    <property type="protein sequence ID" value="MEN1947281.1"/>
    <property type="molecule type" value="Genomic_DNA"/>
</dbReference>
<protein>
    <submittedName>
        <fullName evidence="1">Uncharacterized protein</fullName>
    </submittedName>
</protein>
<reference evidence="1 2" key="1">
    <citation type="submission" date="2024-03" db="EMBL/GenBank/DDBJ databases">
        <title>YIM 134122 draft genome.</title>
        <authorList>
            <person name="Zuo S."/>
            <person name="Xiong L."/>
        </authorList>
    </citation>
    <scope>NUCLEOTIDE SEQUENCE [LARGE SCALE GENOMIC DNA]</scope>
    <source>
        <strain evidence="1 2">YIM 134122</strain>
    </source>
</reference>
<dbReference type="Proteomes" id="UP001425155">
    <property type="component" value="Unassembled WGS sequence"/>
</dbReference>
<proteinExistence type="predicted"/>
<keyword evidence="2" id="KW-1185">Reference proteome</keyword>
<dbReference type="RefSeq" id="WP_342114366.1">
    <property type="nucleotide sequence ID" value="NZ_JBCAUN010000002.1"/>
</dbReference>
<accession>A0ABU9W5K3</accession>
<gene>
    <name evidence="1" type="ORF">WJX64_12050</name>
</gene>